<organism evidence="2 3">
    <name type="scientific">Dryococelus australis</name>
    <dbReference type="NCBI Taxonomy" id="614101"/>
    <lineage>
        <taxon>Eukaryota</taxon>
        <taxon>Metazoa</taxon>
        <taxon>Ecdysozoa</taxon>
        <taxon>Arthropoda</taxon>
        <taxon>Hexapoda</taxon>
        <taxon>Insecta</taxon>
        <taxon>Pterygota</taxon>
        <taxon>Neoptera</taxon>
        <taxon>Polyneoptera</taxon>
        <taxon>Phasmatodea</taxon>
        <taxon>Verophasmatodea</taxon>
        <taxon>Anareolatae</taxon>
        <taxon>Phasmatidae</taxon>
        <taxon>Eurycanthinae</taxon>
        <taxon>Dryococelus</taxon>
    </lineage>
</organism>
<feature type="domain" description="HTH psq-type" evidence="1">
    <location>
        <begin position="66"/>
        <end position="109"/>
    </location>
</feature>
<evidence type="ECO:0000313" key="3">
    <source>
        <dbReference type="Proteomes" id="UP001159363"/>
    </source>
</evidence>
<proteinExistence type="predicted"/>
<dbReference type="Gene3D" id="1.10.10.60">
    <property type="entry name" value="Homeodomain-like"/>
    <property type="match status" value="1"/>
</dbReference>
<comment type="caution">
    <text evidence="2">The sequence shown here is derived from an EMBL/GenBank/DDBJ whole genome shotgun (WGS) entry which is preliminary data.</text>
</comment>
<sequence length="218" mass="24989">MRLTCVRQFRVRRPTGRDTSVDVVSEVLARSLLYPVRQAGRSGKEPQQKFRPFKSIFTCSASRIETEDNLKEAIARLQAGEIGVNEFERYYGIPSRTLRRRKQSGNMVKLPLGPQGVFGTENEKLLVRHIQDLQKAGFAPTRENIRSLAYKFADTLGLHHRLNSETGMTGYDWLQSFLLQNPELCIRQSQGLSRARSDCLNREAAGKFFQLLSEFYEE</sequence>
<dbReference type="Proteomes" id="UP001159363">
    <property type="component" value="Chromosome 8"/>
</dbReference>
<protein>
    <recommendedName>
        <fullName evidence="1">HTH psq-type domain-containing protein</fullName>
    </recommendedName>
</protein>
<dbReference type="Pfam" id="PF05225">
    <property type="entry name" value="HTH_psq"/>
    <property type="match status" value="1"/>
</dbReference>
<gene>
    <name evidence="2" type="ORF">PR048_023886</name>
</gene>
<dbReference type="EMBL" id="JARBHB010000009">
    <property type="protein sequence ID" value="KAJ8875978.1"/>
    <property type="molecule type" value="Genomic_DNA"/>
</dbReference>
<keyword evidence="3" id="KW-1185">Reference proteome</keyword>
<reference evidence="2 3" key="1">
    <citation type="submission" date="2023-02" db="EMBL/GenBank/DDBJ databases">
        <title>LHISI_Scaffold_Assembly.</title>
        <authorList>
            <person name="Stuart O.P."/>
            <person name="Cleave R."/>
            <person name="Magrath M.J.L."/>
            <person name="Mikheyev A.S."/>
        </authorList>
    </citation>
    <scope>NUCLEOTIDE SEQUENCE [LARGE SCALE GENOMIC DNA]</scope>
    <source>
        <strain evidence="2">Daus_M_001</strain>
        <tissue evidence="2">Leg muscle</tissue>
    </source>
</reference>
<accession>A0ABQ9GVE8</accession>
<evidence type="ECO:0000313" key="2">
    <source>
        <dbReference type="EMBL" id="KAJ8875978.1"/>
    </source>
</evidence>
<evidence type="ECO:0000259" key="1">
    <source>
        <dbReference type="Pfam" id="PF05225"/>
    </source>
</evidence>
<dbReference type="InterPro" id="IPR007889">
    <property type="entry name" value="HTH_Psq"/>
</dbReference>
<name>A0ABQ9GVE8_9NEOP</name>